<dbReference type="InterPro" id="IPR029052">
    <property type="entry name" value="Metallo-depent_PP-like"/>
</dbReference>
<dbReference type="InterPro" id="IPR038607">
    <property type="entry name" value="PhoD-like_sf"/>
</dbReference>
<organism evidence="2 3">
    <name type="scientific">Alteromonas lipolytica</name>
    <dbReference type="NCBI Taxonomy" id="1856405"/>
    <lineage>
        <taxon>Bacteria</taxon>
        <taxon>Pseudomonadati</taxon>
        <taxon>Pseudomonadota</taxon>
        <taxon>Gammaproteobacteria</taxon>
        <taxon>Alteromonadales</taxon>
        <taxon>Alteromonadaceae</taxon>
        <taxon>Alteromonas/Salinimonas group</taxon>
        <taxon>Alteromonas</taxon>
    </lineage>
</organism>
<gene>
    <name evidence="2" type="ORF">BFC17_04485</name>
</gene>
<keyword evidence="3" id="KW-1185">Reference proteome</keyword>
<dbReference type="AlphaFoldDB" id="A0A1E8FC81"/>
<dbReference type="Gene3D" id="3.60.21.70">
    <property type="entry name" value="PhoD-like phosphatase"/>
    <property type="match status" value="1"/>
</dbReference>
<reference evidence="2 3" key="1">
    <citation type="submission" date="2016-09" db="EMBL/GenBank/DDBJ databases">
        <title>Alteromonas lipolytica, a new species isolated from sea water.</title>
        <authorList>
            <person name="Wu Y.-H."/>
            <person name="Cheng H."/>
            <person name="Xu X.-W."/>
        </authorList>
    </citation>
    <scope>NUCLEOTIDE SEQUENCE [LARGE SCALE GENOMIC DNA]</scope>
    <source>
        <strain evidence="2 3">JW12</strain>
    </source>
</reference>
<dbReference type="Proteomes" id="UP000176037">
    <property type="component" value="Unassembled WGS sequence"/>
</dbReference>
<name>A0A1E8FC81_9ALTE</name>
<dbReference type="InterPro" id="IPR056702">
    <property type="entry name" value="DUF7800"/>
</dbReference>
<dbReference type="SUPFAM" id="SSF56300">
    <property type="entry name" value="Metallo-dependent phosphatases"/>
    <property type="match status" value="1"/>
</dbReference>
<evidence type="ECO:0000313" key="3">
    <source>
        <dbReference type="Proteomes" id="UP000176037"/>
    </source>
</evidence>
<dbReference type="EMBL" id="MJIC01000015">
    <property type="protein sequence ID" value="OFI33520.1"/>
    <property type="molecule type" value="Genomic_DNA"/>
</dbReference>
<sequence>MLSSVPLPLVIAGPILRHTTRDSVTLWVVTSEAADISVSLHQQKSALAATVTDRMVQVGQRAFIHVVTSTLQQSLEPEQLYQYQLDFGDQAQQTRWLAEAEPLVYSGQSDFNFRVPGTLSNVLHGSCRKPHHPAKDSLIRVDELIDNEIKGGQKRPDLLLMTGDQIYADDVAGPMLQAILQVISRLGLFHEELEQAIVSSTAQLDGHPYCYYHRQQLLPQVATNTALSKLFFAAKKKPVFTSVNAQNHLIGMAEVIAMYLLVWSDSLWNDIEFDAGVADPAHQAQFNREAIIIRDFSQTLPEVRRALAHVPSYMIFDDHDVTDDWNLTRGWEQEVYGHPLSRRMVGNALAGYWLCQGWANQPEAFADIEQQAQQNFTAQGLTNHPAFIDALFAWQQWHYQLDTQPPVHVLDTRTQRWRSESSLNKPSGLMDWEALCEFQHRLIGKDAVIVVSAAPIYGVKFIEVIQKLFTMAGKALTVDAENWMAHKGTASVMLNIFRHYKTPPHFIILSGDVHYSFVYDVRLRFTRNSPKITQFTCSGIKNTFPDTLIRWLDRLNQWFYSARSPLNVFTRRRDMSVHDRHPDSNDDIALLNQAAIGQMLIDPDIENVRCIALCSNGDTVEFPPELTPDDTPARE</sequence>
<evidence type="ECO:0000313" key="2">
    <source>
        <dbReference type="EMBL" id="OFI33520.1"/>
    </source>
</evidence>
<dbReference type="PANTHER" id="PTHR37031:SF2">
    <property type="entry name" value="PHOD-LIKE PHOSPHATASE METALLOPHOSPHATASE DOMAIN-CONTAINING PROTEIN"/>
    <property type="match status" value="1"/>
</dbReference>
<protein>
    <recommendedName>
        <fullName evidence="1">DUF7800 domain-containing protein</fullName>
    </recommendedName>
</protein>
<evidence type="ECO:0000259" key="1">
    <source>
        <dbReference type="Pfam" id="PF25077"/>
    </source>
</evidence>
<comment type="caution">
    <text evidence="2">The sequence shown here is derived from an EMBL/GenBank/DDBJ whole genome shotgun (WGS) entry which is preliminary data.</text>
</comment>
<feature type="domain" description="DUF7800" evidence="1">
    <location>
        <begin position="11"/>
        <end position="90"/>
    </location>
</feature>
<accession>A0A1E8FC81</accession>
<proteinExistence type="predicted"/>
<dbReference type="STRING" id="1856405.BFC17_04485"/>
<dbReference type="PANTHER" id="PTHR37031">
    <property type="entry name" value="METALLOPHOSPHATASE BINDING DOMAIN PROTEIN"/>
    <property type="match status" value="1"/>
</dbReference>
<dbReference type="Pfam" id="PF25077">
    <property type="entry name" value="DUF7800"/>
    <property type="match status" value="1"/>
</dbReference>